<accession>A0ABD5SDY7</accession>
<feature type="domain" description="DUF8124" evidence="1">
    <location>
        <begin position="1"/>
        <end position="88"/>
    </location>
</feature>
<evidence type="ECO:0000313" key="2">
    <source>
        <dbReference type="EMBL" id="MFC6753460.1"/>
    </source>
</evidence>
<gene>
    <name evidence="2" type="ORF">ACFQEU_08275</name>
</gene>
<dbReference type="EMBL" id="JBHSWW010000099">
    <property type="protein sequence ID" value="MFC6753460.1"/>
    <property type="molecule type" value="Genomic_DNA"/>
</dbReference>
<comment type="caution">
    <text evidence="2">The sequence shown here is derived from an EMBL/GenBank/DDBJ whole genome shotgun (WGS) entry which is preliminary data.</text>
</comment>
<dbReference type="InterPro" id="IPR058437">
    <property type="entry name" value="DUF8124"/>
</dbReference>
<protein>
    <recommendedName>
        <fullName evidence="1">DUF8124 domain-containing protein</fullName>
    </recommendedName>
</protein>
<dbReference type="Proteomes" id="UP001596442">
    <property type="component" value="Unassembled WGS sequence"/>
</dbReference>
<evidence type="ECO:0000313" key="3">
    <source>
        <dbReference type="Proteomes" id="UP001596442"/>
    </source>
</evidence>
<evidence type="ECO:0000259" key="1">
    <source>
        <dbReference type="Pfam" id="PF26445"/>
    </source>
</evidence>
<dbReference type="RefSeq" id="WP_379781084.1">
    <property type="nucleotide sequence ID" value="NZ_JBHSWW010000099.1"/>
</dbReference>
<name>A0ABD5SDY7_9EURY</name>
<dbReference type="AlphaFoldDB" id="A0ABD5SDY7"/>
<sequence>MCADTFGVGVHVTDAELRLIVHVPSNIDPGWTDPEAFQSLVADAMWERLDREEVLSGIATEHEAGDTVTLGTVTLETDGTIVEYNLEEAFDDEARQ</sequence>
<organism evidence="2 3">
    <name type="scientific">Halorubrum tibetense</name>
    <dbReference type="NCBI Taxonomy" id="175631"/>
    <lineage>
        <taxon>Archaea</taxon>
        <taxon>Methanobacteriati</taxon>
        <taxon>Methanobacteriota</taxon>
        <taxon>Stenosarchaea group</taxon>
        <taxon>Halobacteria</taxon>
        <taxon>Halobacteriales</taxon>
        <taxon>Haloferacaceae</taxon>
        <taxon>Halorubrum</taxon>
    </lineage>
</organism>
<reference evidence="2 3" key="1">
    <citation type="journal article" date="2019" name="Int. J. Syst. Evol. Microbiol.">
        <title>The Global Catalogue of Microorganisms (GCM) 10K type strain sequencing project: providing services to taxonomists for standard genome sequencing and annotation.</title>
        <authorList>
            <consortium name="The Broad Institute Genomics Platform"/>
            <consortium name="The Broad Institute Genome Sequencing Center for Infectious Disease"/>
            <person name="Wu L."/>
            <person name="Ma J."/>
        </authorList>
    </citation>
    <scope>NUCLEOTIDE SEQUENCE [LARGE SCALE GENOMIC DNA]</scope>
    <source>
        <strain evidence="2 3">CGMCC 1.3239</strain>
    </source>
</reference>
<dbReference type="Pfam" id="PF26445">
    <property type="entry name" value="DUF8124"/>
    <property type="match status" value="1"/>
</dbReference>
<keyword evidence="3" id="KW-1185">Reference proteome</keyword>
<proteinExistence type="predicted"/>